<organism evidence="2 3">
    <name type="scientific">Flavobacterium ponti</name>
    <dbReference type="NCBI Taxonomy" id="665133"/>
    <lineage>
        <taxon>Bacteria</taxon>
        <taxon>Pseudomonadati</taxon>
        <taxon>Bacteroidota</taxon>
        <taxon>Flavobacteriia</taxon>
        <taxon>Flavobacteriales</taxon>
        <taxon>Flavobacteriaceae</taxon>
        <taxon>Flavobacterium</taxon>
    </lineage>
</organism>
<reference evidence="3" key="1">
    <citation type="journal article" date="2019" name="Int. J. Syst. Evol. Microbiol.">
        <title>The Global Catalogue of Microorganisms (GCM) 10K type strain sequencing project: providing services to taxonomists for standard genome sequencing and annotation.</title>
        <authorList>
            <consortium name="The Broad Institute Genomics Platform"/>
            <consortium name="The Broad Institute Genome Sequencing Center for Infectious Disease"/>
            <person name="Wu L."/>
            <person name="Ma J."/>
        </authorList>
    </citation>
    <scope>NUCLEOTIDE SEQUENCE [LARGE SCALE GENOMIC DNA]</scope>
    <source>
        <strain evidence="3">CCUG 50349</strain>
    </source>
</reference>
<comment type="caution">
    <text evidence="2">The sequence shown here is derived from an EMBL/GenBank/DDBJ whole genome shotgun (WGS) entry which is preliminary data.</text>
</comment>
<name>A0ABV9P9D0_9FLAO</name>
<accession>A0ABV9P9D0</accession>
<keyword evidence="1" id="KW-0472">Membrane</keyword>
<dbReference type="Proteomes" id="UP001595885">
    <property type="component" value="Unassembled WGS sequence"/>
</dbReference>
<evidence type="ECO:0000313" key="3">
    <source>
        <dbReference type="Proteomes" id="UP001595885"/>
    </source>
</evidence>
<dbReference type="EMBL" id="JBHSGW010000026">
    <property type="protein sequence ID" value="MFC4740594.1"/>
    <property type="molecule type" value="Genomic_DNA"/>
</dbReference>
<keyword evidence="3" id="KW-1185">Reference proteome</keyword>
<keyword evidence="1" id="KW-1133">Transmembrane helix</keyword>
<sequence>MVRIIIKLKIMAGEGSMMHAIHTMRNNKALLKDKRRNSWKNYTGNKIILTEDHIKASPELLAKIREKFKAERRQKVKENIFYFIITIIILIILFYTIYWLYFFDNSINVYEQ</sequence>
<protein>
    <submittedName>
        <fullName evidence="2">Uncharacterized protein</fullName>
    </submittedName>
</protein>
<gene>
    <name evidence="2" type="ORF">ACFO3U_11385</name>
</gene>
<evidence type="ECO:0000256" key="1">
    <source>
        <dbReference type="SAM" id="Phobius"/>
    </source>
</evidence>
<keyword evidence="1" id="KW-0812">Transmembrane</keyword>
<evidence type="ECO:0000313" key="2">
    <source>
        <dbReference type="EMBL" id="MFC4740594.1"/>
    </source>
</evidence>
<proteinExistence type="predicted"/>
<feature type="transmembrane region" description="Helical" evidence="1">
    <location>
        <begin position="80"/>
        <end position="101"/>
    </location>
</feature>